<gene>
    <name evidence="1" type="ORF">ANN_19472</name>
</gene>
<proteinExistence type="predicted"/>
<comment type="caution">
    <text evidence="1">The sequence shown here is derived from an EMBL/GenBank/DDBJ whole genome shotgun (WGS) entry which is preliminary data.</text>
</comment>
<keyword evidence="2" id="KW-1185">Reference proteome</keyword>
<sequence>MYDNFTLKYDNFHKLVRRFRFLYLATLVSSYWIEFKERAFSLPTFELRAAANFLGSSPTVINRLREINIRSRRDAAKEQRNMLSTSAYIELIAVDSLAFATG</sequence>
<name>A0ABQ8SB36_PERAM</name>
<organism evidence="1 2">
    <name type="scientific">Periplaneta americana</name>
    <name type="common">American cockroach</name>
    <name type="synonym">Blatta americana</name>
    <dbReference type="NCBI Taxonomy" id="6978"/>
    <lineage>
        <taxon>Eukaryota</taxon>
        <taxon>Metazoa</taxon>
        <taxon>Ecdysozoa</taxon>
        <taxon>Arthropoda</taxon>
        <taxon>Hexapoda</taxon>
        <taxon>Insecta</taxon>
        <taxon>Pterygota</taxon>
        <taxon>Neoptera</taxon>
        <taxon>Polyneoptera</taxon>
        <taxon>Dictyoptera</taxon>
        <taxon>Blattodea</taxon>
        <taxon>Blattoidea</taxon>
        <taxon>Blattidae</taxon>
        <taxon>Blattinae</taxon>
        <taxon>Periplaneta</taxon>
    </lineage>
</organism>
<dbReference type="Proteomes" id="UP001148838">
    <property type="component" value="Unassembled WGS sequence"/>
</dbReference>
<dbReference type="EMBL" id="JAJSOF020000031">
    <property type="protein sequence ID" value="KAJ4430881.1"/>
    <property type="molecule type" value="Genomic_DNA"/>
</dbReference>
<evidence type="ECO:0000313" key="1">
    <source>
        <dbReference type="EMBL" id="KAJ4430881.1"/>
    </source>
</evidence>
<reference evidence="1 2" key="1">
    <citation type="journal article" date="2022" name="Allergy">
        <title>Genome assembly and annotation of Periplaneta americana reveal a comprehensive cockroach allergen profile.</title>
        <authorList>
            <person name="Wang L."/>
            <person name="Xiong Q."/>
            <person name="Saelim N."/>
            <person name="Wang L."/>
            <person name="Nong W."/>
            <person name="Wan A.T."/>
            <person name="Shi M."/>
            <person name="Liu X."/>
            <person name="Cao Q."/>
            <person name="Hui J.H.L."/>
            <person name="Sookrung N."/>
            <person name="Leung T.F."/>
            <person name="Tungtrongchitr A."/>
            <person name="Tsui S.K.W."/>
        </authorList>
    </citation>
    <scope>NUCLEOTIDE SEQUENCE [LARGE SCALE GENOMIC DNA]</scope>
    <source>
        <strain evidence="1">PWHHKU_190912</strain>
    </source>
</reference>
<evidence type="ECO:0000313" key="2">
    <source>
        <dbReference type="Proteomes" id="UP001148838"/>
    </source>
</evidence>
<accession>A0ABQ8SB36</accession>
<protein>
    <submittedName>
        <fullName evidence="1">Uncharacterized protein</fullName>
    </submittedName>
</protein>